<evidence type="ECO:0000256" key="2">
    <source>
        <dbReference type="SAM" id="MobiDB-lite"/>
    </source>
</evidence>
<proteinExistence type="predicted"/>
<name>A0A1Y5RQV4_9RHOB</name>
<evidence type="ECO:0000256" key="1">
    <source>
        <dbReference type="SAM" id="Coils"/>
    </source>
</evidence>
<feature type="transmembrane region" description="Helical" evidence="3">
    <location>
        <begin position="530"/>
        <end position="550"/>
    </location>
</feature>
<keyword evidence="3" id="KW-0472">Membrane</keyword>
<dbReference type="OrthoDB" id="7810642at2"/>
<protein>
    <submittedName>
        <fullName evidence="4">Uncharacterized protein</fullName>
    </submittedName>
</protein>
<reference evidence="4 5" key="1">
    <citation type="submission" date="2017-03" db="EMBL/GenBank/DDBJ databases">
        <authorList>
            <person name="Afonso C.L."/>
            <person name="Miller P.J."/>
            <person name="Scott M.A."/>
            <person name="Spackman E."/>
            <person name="Goraichik I."/>
            <person name="Dimitrov K.M."/>
            <person name="Suarez D.L."/>
            <person name="Swayne D.E."/>
        </authorList>
    </citation>
    <scope>NUCLEOTIDE SEQUENCE [LARGE SCALE GENOMIC DNA]</scope>
    <source>
        <strain evidence="4 5">CECT 8287</strain>
    </source>
</reference>
<dbReference type="EMBL" id="FWFL01000002">
    <property type="protein sequence ID" value="SLN23142.1"/>
    <property type="molecule type" value="Genomic_DNA"/>
</dbReference>
<dbReference type="InterPro" id="IPR050445">
    <property type="entry name" value="Bact_polysacc_biosynth/exp"/>
</dbReference>
<feature type="compositionally biased region" description="Basic residues" evidence="2">
    <location>
        <begin position="1"/>
        <end position="14"/>
    </location>
</feature>
<organism evidence="4 5">
    <name type="scientific">Roseovarius litorisediminis</name>
    <dbReference type="NCBI Taxonomy" id="1312363"/>
    <lineage>
        <taxon>Bacteria</taxon>
        <taxon>Pseudomonadati</taxon>
        <taxon>Pseudomonadota</taxon>
        <taxon>Alphaproteobacteria</taxon>
        <taxon>Rhodobacterales</taxon>
        <taxon>Roseobacteraceae</taxon>
        <taxon>Roseovarius</taxon>
    </lineage>
</organism>
<feature type="region of interest" description="Disordered" evidence="2">
    <location>
        <begin position="1"/>
        <end position="34"/>
    </location>
</feature>
<dbReference type="GO" id="GO:0004713">
    <property type="term" value="F:protein tyrosine kinase activity"/>
    <property type="evidence" value="ECO:0007669"/>
    <property type="project" value="TreeGrafter"/>
</dbReference>
<keyword evidence="1" id="KW-0175">Coiled coil</keyword>
<feature type="compositionally biased region" description="Polar residues" evidence="2">
    <location>
        <begin position="148"/>
        <end position="157"/>
    </location>
</feature>
<feature type="coiled-coil region" evidence="1">
    <location>
        <begin position="364"/>
        <end position="391"/>
    </location>
</feature>
<evidence type="ECO:0000256" key="3">
    <source>
        <dbReference type="SAM" id="Phobius"/>
    </source>
</evidence>
<feature type="transmembrane region" description="Helical" evidence="3">
    <location>
        <begin position="196"/>
        <end position="219"/>
    </location>
</feature>
<dbReference type="GO" id="GO:0005886">
    <property type="term" value="C:plasma membrane"/>
    <property type="evidence" value="ECO:0007669"/>
    <property type="project" value="TreeGrafter"/>
</dbReference>
<dbReference type="RefSeq" id="WP_085891261.1">
    <property type="nucleotide sequence ID" value="NZ_FWFL01000002.1"/>
</dbReference>
<evidence type="ECO:0000313" key="4">
    <source>
        <dbReference type="EMBL" id="SLN23142.1"/>
    </source>
</evidence>
<evidence type="ECO:0000313" key="5">
    <source>
        <dbReference type="Proteomes" id="UP000193827"/>
    </source>
</evidence>
<sequence>MTTKPKVKKYRIPHKPSPSPKGATSTSPEMEPEEALDRIMADDKAGDVPESAPVTPVADTATVTAQGTATPAPKKPAAQNIDDIRKEGLTGRQLRMARRMAQKHGLAPVSDLDAVRLLRAKGIDPFQRANIVELVDKENKQRADTKGTSDQQVQLPQTVPAGRPGLPSTDLSPADRRAQEIMQIQRDIAKRRRRKLLLLLSRLSAFVFLPTILAGYYYYAVATPMYTTKSAFLILSADGGASAGGLGGLLPSQFATGQDAIATQEYLESKDAMLRLDKELGFRDHFSQAWIDPIQRLDPDASNEKAYKLYNKYVKLGYDPTEGVIRMELSTATPEVSALFSERLINYAEERVDHLSQEKRQDAVQTAIASLEQAKAERRAAQQRLVELQENSILDPAGEIGSIRSLINSIELQLQEKQLALNIQLNNSRPNRSKVAALRSEIEILQAELTKLNARLNQASDGASSLASQTADIQMAQADLATADLVLQSALETKRQSEIEANKQVRYLTVSVQPIASQDPSYPRAFENTVLAFLIFAGIYLMISLTASILREQVSS</sequence>
<keyword evidence="5" id="KW-1185">Reference proteome</keyword>
<keyword evidence="3" id="KW-1133">Transmembrane helix</keyword>
<dbReference type="PANTHER" id="PTHR32309">
    <property type="entry name" value="TYROSINE-PROTEIN KINASE"/>
    <property type="match status" value="1"/>
</dbReference>
<keyword evidence="3" id="KW-0812">Transmembrane</keyword>
<feature type="region of interest" description="Disordered" evidence="2">
    <location>
        <begin position="140"/>
        <end position="172"/>
    </location>
</feature>
<gene>
    <name evidence="4" type="ORF">PEL8287_01027</name>
</gene>
<feature type="coiled-coil region" evidence="1">
    <location>
        <begin position="435"/>
        <end position="462"/>
    </location>
</feature>
<dbReference type="Proteomes" id="UP000193827">
    <property type="component" value="Unassembled WGS sequence"/>
</dbReference>
<accession>A0A1Y5RQV4</accession>
<dbReference type="PANTHER" id="PTHR32309:SF13">
    <property type="entry name" value="FERRIC ENTEROBACTIN TRANSPORT PROTEIN FEPE"/>
    <property type="match status" value="1"/>
</dbReference>
<dbReference type="AlphaFoldDB" id="A0A1Y5RQV4"/>